<sequence>HDMPLATVMAGVNMRLTGGGIRYRVNAVDPLGRKYLADVYPGDLWCFPRGIPHSIQGFNDAAQRCEFLLVRIV</sequence>
<dbReference type="Gene3D" id="2.60.120.10">
    <property type="entry name" value="Jelly Rolls"/>
    <property type="match status" value="1"/>
</dbReference>
<protein>
    <recommendedName>
        <fullName evidence="3">Cupin type-1 domain-containing protein</fullName>
    </recommendedName>
</protein>
<gene>
    <name evidence="1" type="ORF">RDB_LOCUS161994</name>
</gene>
<name>A0A8H3HLD6_9AGAM</name>
<feature type="non-terminal residue" evidence="1">
    <location>
        <position position="1"/>
    </location>
</feature>
<organism evidence="1 2">
    <name type="scientific">Rhizoctonia solani</name>
    <dbReference type="NCBI Taxonomy" id="456999"/>
    <lineage>
        <taxon>Eukaryota</taxon>
        <taxon>Fungi</taxon>
        <taxon>Dikarya</taxon>
        <taxon>Basidiomycota</taxon>
        <taxon>Agaricomycotina</taxon>
        <taxon>Agaricomycetes</taxon>
        <taxon>Cantharellales</taxon>
        <taxon>Ceratobasidiaceae</taxon>
        <taxon>Rhizoctonia</taxon>
    </lineage>
</organism>
<dbReference type="Proteomes" id="UP000663843">
    <property type="component" value="Unassembled WGS sequence"/>
</dbReference>
<accession>A0A8H3HLD6</accession>
<reference evidence="1" key="1">
    <citation type="submission" date="2021-01" db="EMBL/GenBank/DDBJ databases">
        <authorList>
            <person name="Kaushik A."/>
        </authorList>
    </citation>
    <scope>NUCLEOTIDE SEQUENCE</scope>
    <source>
        <strain evidence="1">AG2-2IIIB</strain>
    </source>
</reference>
<dbReference type="EMBL" id="CAJMWT010006598">
    <property type="protein sequence ID" value="CAE6518058.1"/>
    <property type="molecule type" value="Genomic_DNA"/>
</dbReference>
<dbReference type="SUPFAM" id="SSF51182">
    <property type="entry name" value="RmlC-like cupins"/>
    <property type="match status" value="1"/>
</dbReference>
<dbReference type="InterPro" id="IPR014710">
    <property type="entry name" value="RmlC-like_jellyroll"/>
</dbReference>
<evidence type="ECO:0008006" key="3">
    <source>
        <dbReference type="Google" id="ProtNLM"/>
    </source>
</evidence>
<dbReference type="InterPro" id="IPR011051">
    <property type="entry name" value="RmlC_Cupin_sf"/>
</dbReference>
<comment type="caution">
    <text evidence="1">The sequence shown here is derived from an EMBL/GenBank/DDBJ whole genome shotgun (WGS) entry which is preliminary data.</text>
</comment>
<proteinExistence type="predicted"/>
<evidence type="ECO:0000313" key="1">
    <source>
        <dbReference type="EMBL" id="CAE6518058.1"/>
    </source>
</evidence>
<dbReference type="AlphaFoldDB" id="A0A8H3HLD6"/>
<evidence type="ECO:0000313" key="2">
    <source>
        <dbReference type="Proteomes" id="UP000663843"/>
    </source>
</evidence>